<keyword evidence="2" id="KW-1185">Reference proteome</keyword>
<proteinExistence type="predicted"/>
<dbReference type="Gene3D" id="3.30.160.60">
    <property type="entry name" value="Classic Zinc Finger"/>
    <property type="match status" value="1"/>
</dbReference>
<dbReference type="InterPro" id="IPR036236">
    <property type="entry name" value="Znf_C2H2_sf"/>
</dbReference>
<dbReference type="SUPFAM" id="SSF57667">
    <property type="entry name" value="beta-beta-alpha zinc fingers"/>
    <property type="match status" value="1"/>
</dbReference>
<evidence type="ECO:0000313" key="1">
    <source>
        <dbReference type="EMBL" id="KAH3801839.1"/>
    </source>
</evidence>
<reference evidence="1" key="2">
    <citation type="submission" date="2020-11" db="EMBL/GenBank/DDBJ databases">
        <authorList>
            <person name="McCartney M.A."/>
            <person name="Auch B."/>
            <person name="Kono T."/>
            <person name="Mallez S."/>
            <person name="Becker A."/>
            <person name="Gohl D.M."/>
            <person name="Silverstein K.A.T."/>
            <person name="Koren S."/>
            <person name="Bechman K.B."/>
            <person name="Herman A."/>
            <person name="Abrahante J.E."/>
            <person name="Garbe J."/>
        </authorList>
    </citation>
    <scope>NUCLEOTIDE SEQUENCE</scope>
    <source>
        <strain evidence="1">Duluth1</strain>
        <tissue evidence="1">Whole animal</tissue>
    </source>
</reference>
<gene>
    <name evidence="1" type="ORF">DPMN_155501</name>
</gene>
<name>A0A9D4FQG7_DREPO</name>
<protein>
    <submittedName>
        <fullName evidence="1">Uncharacterized protein</fullName>
    </submittedName>
</protein>
<organism evidence="1 2">
    <name type="scientific">Dreissena polymorpha</name>
    <name type="common">Zebra mussel</name>
    <name type="synonym">Mytilus polymorpha</name>
    <dbReference type="NCBI Taxonomy" id="45954"/>
    <lineage>
        <taxon>Eukaryota</taxon>
        <taxon>Metazoa</taxon>
        <taxon>Spiralia</taxon>
        <taxon>Lophotrochozoa</taxon>
        <taxon>Mollusca</taxon>
        <taxon>Bivalvia</taxon>
        <taxon>Autobranchia</taxon>
        <taxon>Heteroconchia</taxon>
        <taxon>Euheterodonta</taxon>
        <taxon>Imparidentia</taxon>
        <taxon>Neoheterodontei</taxon>
        <taxon>Myida</taxon>
        <taxon>Dreissenoidea</taxon>
        <taxon>Dreissenidae</taxon>
        <taxon>Dreissena</taxon>
    </lineage>
</organism>
<reference evidence="1" key="1">
    <citation type="journal article" date="2019" name="bioRxiv">
        <title>The Genome of the Zebra Mussel, Dreissena polymorpha: A Resource for Invasive Species Research.</title>
        <authorList>
            <person name="McCartney M.A."/>
            <person name="Auch B."/>
            <person name="Kono T."/>
            <person name="Mallez S."/>
            <person name="Zhang Y."/>
            <person name="Obille A."/>
            <person name="Becker A."/>
            <person name="Abrahante J.E."/>
            <person name="Garbe J."/>
            <person name="Badalamenti J.P."/>
            <person name="Herman A."/>
            <person name="Mangelson H."/>
            <person name="Liachko I."/>
            <person name="Sullivan S."/>
            <person name="Sone E.D."/>
            <person name="Koren S."/>
            <person name="Silverstein K.A.T."/>
            <person name="Beckman K.B."/>
            <person name="Gohl D.M."/>
        </authorList>
    </citation>
    <scope>NUCLEOTIDE SEQUENCE</scope>
    <source>
        <strain evidence="1">Duluth1</strain>
        <tissue evidence="1">Whole animal</tissue>
    </source>
</reference>
<evidence type="ECO:0000313" key="2">
    <source>
        <dbReference type="Proteomes" id="UP000828390"/>
    </source>
</evidence>
<sequence length="61" mass="7132">MDSDKNPFKLPYTCCNKVYKRRNSLNAHLKSLRHQAREKMLKKQKMSEGIAAKQDAMSYSL</sequence>
<accession>A0A9D4FQG7</accession>
<dbReference type="AlphaFoldDB" id="A0A9D4FQG7"/>
<dbReference type="Proteomes" id="UP000828390">
    <property type="component" value="Unassembled WGS sequence"/>
</dbReference>
<comment type="caution">
    <text evidence="1">The sequence shown here is derived from an EMBL/GenBank/DDBJ whole genome shotgun (WGS) entry which is preliminary data.</text>
</comment>
<dbReference type="EMBL" id="JAIWYP010000007">
    <property type="protein sequence ID" value="KAH3801839.1"/>
    <property type="molecule type" value="Genomic_DNA"/>
</dbReference>